<dbReference type="InterPro" id="IPR039729">
    <property type="entry name" value="DFF40"/>
</dbReference>
<keyword evidence="5" id="KW-0540">Nuclease</keyword>
<dbReference type="GO" id="GO:0005634">
    <property type="term" value="C:nucleus"/>
    <property type="evidence" value="ECO:0007669"/>
    <property type="project" value="UniProtKB-SubCell"/>
</dbReference>
<evidence type="ECO:0000256" key="10">
    <source>
        <dbReference type="ARBA" id="ARBA00069517"/>
    </source>
</evidence>
<dbReference type="FunFam" id="3.10.20.10:FF:000006">
    <property type="entry name" value="DNA fragmentation factor subunit beta"/>
    <property type="match status" value="1"/>
</dbReference>
<dbReference type="AlphaFoldDB" id="A0A671L7E5"/>
<dbReference type="GO" id="GO:0004520">
    <property type="term" value="F:DNA endonuclease activity"/>
    <property type="evidence" value="ECO:0007669"/>
    <property type="project" value="InterPro"/>
</dbReference>
<evidence type="ECO:0000256" key="11">
    <source>
        <dbReference type="PROSITE-ProRule" id="PRU00447"/>
    </source>
</evidence>
<evidence type="ECO:0000256" key="9">
    <source>
        <dbReference type="ARBA" id="ARBA00064007"/>
    </source>
</evidence>
<keyword evidence="7" id="KW-0539">Nucleus</keyword>
<comment type="subcellular location">
    <subcellularLocation>
        <location evidence="2">Cytoplasm</location>
    </subcellularLocation>
    <subcellularLocation>
        <location evidence="1">Nucleus</location>
    </subcellularLocation>
</comment>
<dbReference type="Pfam" id="PF09230">
    <property type="entry name" value="DFF40"/>
    <property type="match status" value="1"/>
</dbReference>
<dbReference type="SUPFAM" id="SSF54060">
    <property type="entry name" value="His-Me finger endonucleases"/>
    <property type="match status" value="1"/>
</dbReference>
<keyword evidence="4 11" id="KW-0053">Apoptosis</keyword>
<accession>A0A671L7E5</accession>
<feature type="domain" description="CIDE-N" evidence="12">
    <location>
        <begin position="6"/>
        <end position="82"/>
    </location>
</feature>
<comment type="function">
    <text evidence="8">Nuclease that induces DNA fragmentation and chromatin condensation during apoptosis. Degrades naked DNA and induces apoptotic morphology.</text>
</comment>
<evidence type="ECO:0000313" key="14">
    <source>
        <dbReference type="Proteomes" id="UP000472260"/>
    </source>
</evidence>
<dbReference type="Ensembl" id="ENSSANT00000017035.1">
    <property type="protein sequence ID" value="ENSSANP00000015962.1"/>
    <property type="gene ID" value="ENSSANG00000008427.1"/>
</dbReference>
<proteinExistence type="predicted"/>
<dbReference type="GO" id="GO:0016787">
    <property type="term" value="F:hydrolase activity"/>
    <property type="evidence" value="ECO:0007669"/>
    <property type="project" value="UniProtKB-KW"/>
</dbReference>
<evidence type="ECO:0000256" key="4">
    <source>
        <dbReference type="ARBA" id="ARBA00022703"/>
    </source>
</evidence>
<dbReference type="InterPro" id="IPR044925">
    <property type="entry name" value="His-Me_finger_sf"/>
</dbReference>
<dbReference type="GO" id="GO:0006309">
    <property type="term" value="P:apoptotic DNA fragmentation"/>
    <property type="evidence" value="ECO:0007669"/>
    <property type="project" value="InterPro"/>
</dbReference>
<evidence type="ECO:0000259" key="12">
    <source>
        <dbReference type="PROSITE" id="PS51135"/>
    </source>
</evidence>
<reference evidence="13" key="1">
    <citation type="submission" date="2025-08" db="UniProtKB">
        <authorList>
            <consortium name="Ensembl"/>
        </authorList>
    </citation>
    <scope>IDENTIFICATION</scope>
</reference>
<dbReference type="InterPro" id="IPR003508">
    <property type="entry name" value="CIDE-N_dom"/>
</dbReference>
<evidence type="ECO:0000256" key="5">
    <source>
        <dbReference type="ARBA" id="ARBA00022722"/>
    </source>
</evidence>
<evidence type="ECO:0000256" key="1">
    <source>
        <dbReference type="ARBA" id="ARBA00004123"/>
    </source>
</evidence>
<evidence type="ECO:0000313" key="13">
    <source>
        <dbReference type="Ensembl" id="ENSSANP00000015962.1"/>
    </source>
</evidence>
<keyword evidence="14" id="KW-1185">Reference proteome</keyword>
<dbReference type="SMART" id="SM00266">
    <property type="entry name" value="CAD"/>
    <property type="match status" value="1"/>
</dbReference>
<dbReference type="PANTHER" id="PTHR13067">
    <property type="entry name" value="CASPASE-ACTIVATED DNASE"/>
    <property type="match status" value="1"/>
</dbReference>
<evidence type="ECO:0000256" key="6">
    <source>
        <dbReference type="ARBA" id="ARBA00022801"/>
    </source>
</evidence>
<organism evidence="13 14">
    <name type="scientific">Sinocyclocheilus anshuiensis</name>
    <dbReference type="NCBI Taxonomy" id="1608454"/>
    <lineage>
        <taxon>Eukaryota</taxon>
        <taxon>Metazoa</taxon>
        <taxon>Chordata</taxon>
        <taxon>Craniata</taxon>
        <taxon>Vertebrata</taxon>
        <taxon>Euteleostomi</taxon>
        <taxon>Actinopterygii</taxon>
        <taxon>Neopterygii</taxon>
        <taxon>Teleostei</taxon>
        <taxon>Ostariophysi</taxon>
        <taxon>Cypriniformes</taxon>
        <taxon>Cyprinidae</taxon>
        <taxon>Cyprininae</taxon>
        <taxon>Sinocyclocheilus</taxon>
    </lineage>
</organism>
<dbReference type="SUPFAM" id="SSF54277">
    <property type="entry name" value="CAD &amp; PB1 domains"/>
    <property type="match status" value="1"/>
</dbReference>
<dbReference type="Gene3D" id="3.10.20.10">
    <property type="match status" value="1"/>
</dbReference>
<dbReference type="GO" id="GO:0005737">
    <property type="term" value="C:cytoplasm"/>
    <property type="evidence" value="ECO:0007669"/>
    <property type="project" value="UniProtKB-SubCell"/>
</dbReference>
<keyword evidence="3" id="KW-0963">Cytoplasm</keyword>
<dbReference type="Gene3D" id="6.10.140.170">
    <property type="match status" value="1"/>
</dbReference>
<protein>
    <recommendedName>
        <fullName evidence="10">DNA fragmentation factor subunit beta</fullName>
    </recommendedName>
</protein>
<name>A0A671L7E5_9TELE</name>
<evidence type="ECO:0000256" key="7">
    <source>
        <dbReference type="ARBA" id="ARBA00023242"/>
    </source>
</evidence>
<evidence type="ECO:0000256" key="3">
    <source>
        <dbReference type="ARBA" id="ARBA00022490"/>
    </source>
</evidence>
<comment type="subunit">
    <text evidence="9">Heterodimer of DFFA and DFFB. Interacts with H1-1.</text>
</comment>
<sequence length="313" mass="36283">MHKLTKPKLVKIRSANEAKKYGIAAANMKELIKKGCNLLKVSSSKVHVCLYEDGTVVTEEYFQNLPDNTELVLLPEGQSWNIMDVILGLDRDTDLLISAAKDLLSDEHSPKRRRILGDLLRNLRDNSEVENREEDKDWFEGIDAQFKTKIRGYLKEVDGYTQTIPNAKTKSEYKKVVEILAEKLKAARYNGTYFDRSERDIHRLCTQEGWFSCQCAFDENNCAFLHSINPYGRILFSTWNLDHLIEKKRTVIPTFAEALKGNKSGDINMDYFYKLLFTRENLKLVHIICHKKGAHELSCDSRKIYKRVRRTVK</sequence>
<dbReference type="PROSITE" id="PS51135">
    <property type="entry name" value="CIDE_N"/>
    <property type="match status" value="1"/>
</dbReference>
<reference evidence="13" key="2">
    <citation type="submission" date="2025-09" db="UniProtKB">
        <authorList>
            <consortium name="Ensembl"/>
        </authorList>
    </citation>
    <scope>IDENTIFICATION</scope>
</reference>
<dbReference type="Proteomes" id="UP000472260">
    <property type="component" value="Unassembled WGS sequence"/>
</dbReference>
<evidence type="ECO:0000256" key="2">
    <source>
        <dbReference type="ARBA" id="ARBA00004496"/>
    </source>
</evidence>
<keyword evidence="6" id="KW-0378">Hydrolase</keyword>
<dbReference type="InterPro" id="IPR015311">
    <property type="entry name" value="DFF40_C"/>
</dbReference>
<dbReference type="Pfam" id="PF02017">
    <property type="entry name" value="CIDE-N"/>
    <property type="match status" value="1"/>
</dbReference>
<evidence type="ECO:0000256" key="8">
    <source>
        <dbReference type="ARBA" id="ARBA00053660"/>
    </source>
</evidence>
<dbReference type="PANTHER" id="PTHR13067:SF2">
    <property type="entry name" value="CASPASE-ACTIVATED DNASE"/>
    <property type="match status" value="1"/>
</dbReference>